<dbReference type="EMBL" id="CP014327">
    <property type="protein sequence ID" value="AML53013.1"/>
    <property type="molecule type" value="Genomic_DNA"/>
</dbReference>
<organism evidence="1 2">
    <name type="scientific">Falsihalocynthiibacter arcticus</name>
    <dbReference type="NCBI Taxonomy" id="1579316"/>
    <lineage>
        <taxon>Bacteria</taxon>
        <taxon>Pseudomonadati</taxon>
        <taxon>Pseudomonadota</taxon>
        <taxon>Alphaproteobacteria</taxon>
        <taxon>Rhodobacterales</taxon>
        <taxon>Roseobacteraceae</taxon>
        <taxon>Falsihalocynthiibacter</taxon>
    </lineage>
</organism>
<accession>A0A126V3Z9</accession>
<protein>
    <submittedName>
        <fullName evidence="1">Uncharacterized protein</fullName>
    </submittedName>
</protein>
<gene>
    <name evidence="1" type="ORF">RC74_18685</name>
</gene>
<dbReference type="AlphaFoldDB" id="A0A126V3Z9"/>
<name>A0A126V3Z9_9RHOB</name>
<dbReference type="KEGG" id="hat:RC74_18685"/>
<dbReference type="RefSeq" id="WP_039003731.1">
    <property type="nucleotide sequence ID" value="NZ_CP014327.1"/>
</dbReference>
<keyword evidence="2" id="KW-1185">Reference proteome</keyword>
<proteinExistence type="predicted"/>
<reference evidence="1 2" key="1">
    <citation type="submission" date="2016-02" db="EMBL/GenBank/DDBJ databases">
        <title>Complete genome sequence of Halocynthiibacter arcticus PAMC 20958t from arctic marine sediment.</title>
        <authorList>
            <person name="Lee Y.M."/>
            <person name="Baek K."/>
            <person name="Lee H.K."/>
            <person name="Shin S.C."/>
        </authorList>
    </citation>
    <scope>NUCLEOTIDE SEQUENCE [LARGE SCALE GENOMIC DNA]</scope>
    <source>
        <strain evidence="1">PAMC 20958</strain>
    </source>
</reference>
<dbReference type="OrthoDB" id="6105464at2"/>
<sequence length="86" mass="9386">MLLFLRGEQLEFGWPQPNSTDGGQVIGLKLNDFDQTKVAAFSINVDDTAGASKITVSDSEIEGVQFSTELAVQSFKARLRHPKDSS</sequence>
<evidence type="ECO:0000313" key="1">
    <source>
        <dbReference type="EMBL" id="AML53013.1"/>
    </source>
</evidence>
<evidence type="ECO:0000313" key="2">
    <source>
        <dbReference type="Proteomes" id="UP000070371"/>
    </source>
</evidence>
<dbReference type="Proteomes" id="UP000070371">
    <property type="component" value="Chromosome"/>
</dbReference>